<organism evidence="2 3">
    <name type="scientific">Synaphobranchus kaupii</name>
    <name type="common">Kaup's arrowtooth eel</name>
    <dbReference type="NCBI Taxonomy" id="118154"/>
    <lineage>
        <taxon>Eukaryota</taxon>
        <taxon>Metazoa</taxon>
        <taxon>Chordata</taxon>
        <taxon>Craniata</taxon>
        <taxon>Vertebrata</taxon>
        <taxon>Euteleostomi</taxon>
        <taxon>Actinopterygii</taxon>
        <taxon>Neopterygii</taxon>
        <taxon>Teleostei</taxon>
        <taxon>Anguilliformes</taxon>
        <taxon>Synaphobranchidae</taxon>
        <taxon>Synaphobranchus</taxon>
    </lineage>
</organism>
<sequence length="1026" mass="110122">MSAALKSVKWGRYLVELHSAPAARNPQPTAIRSSSSSSSSKQHLQGQGAPPGMYFPPGATTNLDSESKRTGHFRSSWQQHVNVLGSWSRPECVQDLHWEAQLNLQRLLQEFGEQLCDDTEAKRPRSLGSEGTPRSQAPTVTLHHEGPDPGCLVTSEQECVDQNAWVGLLSHDSPTSCAEHPRLGPPVPEKPHWLLRRFAPAHPVLTDATGEGVQIKGASCPRFLALSAESASRCLPLRKTYSDLPHREPQSPSTNSEMMENMAVMCSSWNGPRGSTFCPNWDSSFSPYLLDPDPVTMVIPQVREERRAQRVDGVHYRERSFSIPADSGSFSPGDRTGGRGREGEVHALSHPCSGSEHSSSPASTSTGAAMQTASLAAGRECSRSISLRKLKKPPLPPVRSVSLSKSEGGVTPPAKGHTRPKSLCIPRDLCNSLPPDVILSSRPRPRLLDTPLSRMGLAAASGTESSLPSQSKCSNPHRSPSSSSSTVAVKATAEVTNEHGSSESLPSPLPSPSSQNSPSQLSPEFKISPLKPPQLMSPSSGYSSLSDTPTPTVPSSVVMGPSPLGCRMRPKVPERKSSLPPASVRERAARARLSCEVPLLSRRDLPSGKPTSKASRRHSDSSAIATATLPQKLSPGQAAMPLVTETDLRNVRLRAVGHPEPEAGVEGGSPVILEEQEHDRVHSPPVKMANPKLKPPIAAKPVLPRRPLSLVMSPTPSSESPPTSPKDRPCPLPKRPLSLLLNPAPSPESSATASDRPTPLGNIYKVLRKRKSKKGPAPSALCPEGGAQECTQQLGSSDPQQEAEHPTTPSSPETRDKNRTLPTRMTISCLAELDRKQHKVPPPVPRKPSVLLLPANGVRRGVGTERSAKANAAQTCQDSAGPDVDAQVKTPLTRAETEPSQDSPEEDYDDVFVGNSTSHTTEDLFTIIHRSKRKVLGRKEPSDPFGSRQSLWSPAKAEAASDGSRSSSRNDTFMAMLQKRNGRYGSAGRPSAAEMLQSTNPLTRRATDCPPPDPGSASRSKPAQQR</sequence>
<comment type="caution">
    <text evidence="2">The sequence shown here is derived from an EMBL/GenBank/DDBJ whole genome shotgun (WGS) entry which is preliminary data.</text>
</comment>
<feature type="compositionally biased region" description="Basic and acidic residues" evidence="1">
    <location>
        <begin position="336"/>
        <end position="347"/>
    </location>
</feature>
<feature type="region of interest" description="Disordered" evidence="1">
    <location>
        <begin position="24"/>
        <end position="71"/>
    </location>
</feature>
<feature type="compositionally biased region" description="Polar residues" evidence="1">
    <location>
        <begin position="789"/>
        <end position="800"/>
    </location>
</feature>
<feature type="compositionally biased region" description="Polar residues" evidence="1">
    <location>
        <begin position="1017"/>
        <end position="1026"/>
    </location>
</feature>
<name>A0A9Q1IQC4_SYNKA</name>
<evidence type="ECO:0000313" key="2">
    <source>
        <dbReference type="EMBL" id="KAJ8348482.1"/>
    </source>
</evidence>
<feature type="compositionally biased region" description="Low complexity" evidence="1">
    <location>
        <begin position="349"/>
        <end position="368"/>
    </location>
</feature>
<dbReference type="EMBL" id="JAINUF010000010">
    <property type="protein sequence ID" value="KAJ8348482.1"/>
    <property type="molecule type" value="Genomic_DNA"/>
</dbReference>
<feature type="compositionally biased region" description="Polar residues" evidence="1">
    <location>
        <begin position="621"/>
        <end position="631"/>
    </location>
</feature>
<dbReference type="OrthoDB" id="8879562at2759"/>
<accession>A0A9Q1IQC4</accession>
<feature type="compositionally biased region" description="Low complexity" evidence="1">
    <location>
        <begin position="471"/>
        <end position="485"/>
    </location>
</feature>
<evidence type="ECO:0000313" key="3">
    <source>
        <dbReference type="Proteomes" id="UP001152622"/>
    </source>
</evidence>
<dbReference type="GO" id="GO:0030154">
    <property type="term" value="P:cell differentiation"/>
    <property type="evidence" value="ECO:0007669"/>
    <property type="project" value="TreeGrafter"/>
</dbReference>
<dbReference type="PANTHER" id="PTHR23039:SF2">
    <property type="entry name" value="NHS-LIKE PROTEIN 2"/>
    <property type="match status" value="1"/>
</dbReference>
<dbReference type="Proteomes" id="UP001152622">
    <property type="component" value="Chromosome 10"/>
</dbReference>
<reference evidence="2" key="1">
    <citation type="journal article" date="2023" name="Science">
        <title>Genome structures resolve the early diversification of teleost fishes.</title>
        <authorList>
            <person name="Parey E."/>
            <person name="Louis A."/>
            <person name="Montfort J."/>
            <person name="Bouchez O."/>
            <person name="Roques C."/>
            <person name="Iampietro C."/>
            <person name="Lluch J."/>
            <person name="Castinel A."/>
            <person name="Donnadieu C."/>
            <person name="Desvignes T."/>
            <person name="Floi Bucao C."/>
            <person name="Jouanno E."/>
            <person name="Wen M."/>
            <person name="Mejri S."/>
            <person name="Dirks R."/>
            <person name="Jansen H."/>
            <person name="Henkel C."/>
            <person name="Chen W.J."/>
            <person name="Zahm M."/>
            <person name="Cabau C."/>
            <person name="Klopp C."/>
            <person name="Thompson A.W."/>
            <person name="Robinson-Rechavi M."/>
            <person name="Braasch I."/>
            <person name="Lecointre G."/>
            <person name="Bobe J."/>
            <person name="Postlethwait J.H."/>
            <person name="Berthelot C."/>
            <person name="Roest Crollius H."/>
            <person name="Guiguen Y."/>
        </authorList>
    </citation>
    <scope>NUCLEOTIDE SEQUENCE</scope>
    <source>
        <strain evidence="2">WJC10195</strain>
    </source>
</reference>
<feature type="region of interest" description="Disordered" evidence="1">
    <location>
        <begin position="600"/>
        <end position="638"/>
    </location>
</feature>
<dbReference type="Pfam" id="PF15273">
    <property type="entry name" value="NHS"/>
    <property type="match status" value="2"/>
</dbReference>
<proteinExistence type="predicted"/>
<feature type="compositionally biased region" description="Low complexity" evidence="1">
    <location>
        <begin position="537"/>
        <end position="546"/>
    </location>
</feature>
<protein>
    <recommendedName>
        <fullName evidence="4">NHS-like protein 2</fullName>
    </recommendedName>
</protein>
<dbReference type="PANTHER" id="PTHR23039">
    <property type="entry name" value="NANCE-HORAN SYNDROME PROTEIN"/>
    <property type="match status" value="1"/>
</dbReference>
<gene>
    <name evidence="2" type="ORF">SKAU_G00270710</name>
</gene>
<feature type="region of interest" description="Disordered" evidence="1">
    <location>
        <begin position="119"/>
        <end position="148"/>
    </location>
</feature>
<keyword evidence="3" id="KW-1185">Reference proteome</keyword>
<feature type="region of interest" description="Disordered" evidence="1">
    <location>
        <begin position="678"/>
        <end position="1026"/>
    </location>
</feature>
<dbReference type="AlphaFoldDB" id="A0A9Q1IQC4"/>
<feature type="compositionally biased region" description="Low complexity" evidence="1">
    <location>
        <begin position="502"/>
        <end position="524"/>
    </location>
</feature>
<feature type="region of interest" description="Disordered" evidence="1">
    <location>
        <begin position="457"/>
        <end position="587"/>
    </location>
</feature>
<evidence type="ECO:0008006" key="4">
    <source>
        <dbReference type="Google" id="ProtNLM"/>
    </source>
</evidence>
<feature type="compositionally biased region" description="Low complexity" evidence="1">
    <location>
        <begin position="736"/>
        <end position="754"/>
    </location>
</feature>
<evidence type="ECO:0000256" key="1">
    <source>
        <dbReference type="SAM" id="MobiDB-lite"/>
    </source>
</evidence>
<feature type="region of interest" description="Disordered" evidence="1">
    <location>
        <begin position="322"/>
        <end position="427"/>
    </location>
</feature>
<dbReference type="InterPro" id="IPR024845">
    <property type="entry name" value="NHS-like"/>
</dbReference>